<proteinExistence type="predicted"/>
<evidence type="ECO:0000313" key="1">
    <source>
        <dbReference type="EMBL" id="MCZ0831437.1"/>
    </source>
</evidence>
<evidence type="ECO:0008006" key="3">
    <source>
        <dbReference type="Google" id="ProtNLM"/>
    </source>
</evidence>
<evidence type="ECO:0000313" key="2">
    <source>
        <dbReference type="Proteomes" id="UP001067708"/>
    </source>
</evidence>
<reference evidence="1" key="1">
    <citation type="submission" date="2022-09" db="EMBL/GenBank/DDBJ databases">
        <title>Genome analysis and characterization of larvicidal activity of Brevibacillus strains.</title>
        <authorList>
            <person name="Patrusheva E.V."/>
            <person name="Izotova A.O."/>
            <person name="Toshchakov S.V."/>
            <person name="Sineoky S.P."/>
        </authorList>
    </citation>
    <scope>NUCLEOTIDE SEQUENCE</scope>
    <source>
        <strain evidence="1">VKPM_B-13244</strain>
    </source>
</reference>
<comment type="caution">
    <text evidence="1">The sequence shown here is derived from an EMBL/GenBank/DDBJ whole genome shotgun (WGS) entry which is preliminary data.</text>
</comment>
<keyword evidence="2" id="KW-1185">Reference proteome</keyword>
<gene>
    <name evidence="1" type="ORF">O0535_11800</name>
</gene>
<dbReference type="Proteomes" id="UP001067708">
    <property type="component" value="Unassembled WGS sequence"/>
</dbReference>
<accession>A0ABT4HYP4</accession>
<protein>
    <recommendedName>
        <fullName evidence="3">SLH domain-containing protein</fullName>
    </recommendedName>
</protein>
<dbReference type="EMBL" id="JAPTNG010000008">
    <property type="protein sequence ID" value="MCZ0831437.1"/>
    <property type="molecule type" value="Genomic_DNA"/>
</dbReference>
<sequence length="73" mass="7951">MIKAFCGHIGHPYSPAVEAPNNDFELAVDALVQIQIITSPDYWKQNAVSTRTVAGEYAAQLIKNMAKYLKAGA</sequence>
<name>A0ABT4HYP4_9BACL</name>
<organism evidence="1 2">
    <name type="scientific">Brevibacillus halotolerans</name>
    <dbReference type="NCBI Taxonomy" id="1507437"/>
    <lineage>
        <taxon>Bacteria</taxon>
        <taxon>Bacillati</taxon>
        <taxon>Bacillota</taxon>
        <taxon>Bacilli</taxon>
        <taxon>Bacillales</taxon>
        <taxon>Paenibacillaceae</taxon>
        <taxon>Brevibacillus</taxon>
    </lineage>
</organism>
<dbReference type="RefSeq" id="WP_258417438.1">
    <property type="nucleotide sequence ID" value="NZ_JAPTNG010000008.1"/>
</dbReference>